<proteinExistence type="predicted"/>
<comment type="caution">
    <text evidence="1">The sequence shown here is derived from an EMBL/GenBank/DDBJ whole genome shotgun (WGS) entry which is preliminary data.</text>
</comment>
<dbReference type="Proteomes" id="UP000019246">
    <property type="component" value="Unassembled WGS sequence"/>
</dbReference>
<dbReference type="RefSeq" id="WP_241463134.1">
    <property type="nucleotide sequence ID" value="NZ_AOCG01000008.1"/>
</dbReference>
<dbReference type="InterPro" id="IPR025233">
    <property type="entry name" value="DUF4176"/>
</dbReference>
<reference evidence="1 2" key="1">
    <citation type="journal article" date="2014" name="Int. J. Syst. Evol. Microbiol.">
        <title>Listeria floridensis sp. nov., Listeria aquatica sp. nov., Listeria cornellensis sp. nov., Listeria riparia sp. nov. and Listeria grandensis sp. nov., from agricultural and natural environments.</title>
        <authorList>
            <person name="den Bakker H.C."/>
            <person name="Warchocki S."/>
            <person name="Wright E.M."/>
            <person name="Allred A.F."/>
            <person name="Ahlstrom C."/>
            <person name="Manuel C.S."/>
            <person name="Stasiewicz M.J."/>
            <person name="Burrell A."/>
            <person name="Roof S."/>
            <person name="Strawn L."/>
            <person name="Fortes E.D."/>
            <person name="Nightingale K.K."/>
            <person name="Kephart D."/>
            <person name="Wiedmann M."/>
        </authorList>
    </citation>
    <scope>NUCLEOTIDE SEQUENCE [LARGE SCALE GENOMIC DNA]</scope>
    <source>
        <strain evidence="1 2">FSL S10-1188</strain>
    </source>
</reference>
<sequence length="40" mass="4307">MDGKILPLGSVVTLKDGDGSVLMIVSRASVIEDRKKAFFL</sequence>
<dbReference type="Pfam" id="PF13780">
    <property type="entry name" value="DUF4176"/>
    <property type="match status" value="1"/>
</dbReference>
<dbReference type="EMBL" id="AOCG01000008">
    <property type="protein sequence ID" value="EUJ18933.1"/>
    <property type="molecule type" value="Genomic_DNA"/>
</dbReference>
<evidence type="ECO:0000313" key="2">
    <source>
        <dbReference type="Proteomes" id="UP000019246"/>
    </source>
</evidence>
<accession>W7BGR9</accession>
<organism evidence="1 2">
    <name type="scientific">Listeria aquatica FSL S10-1188</name>
    <dbReference type="NCBI Taxonomy" id="1265818"/>
    <lineage>
        <taxon>Bacteria</taxon>
        <taxon>Bacillati</taxon>
        <taxon>Bacillota</taxon>
        <taxon>Bacilli</taxon>
        <taxon>Bacillales</taxon>
        <taxon>Listeriaceae</taxon>
        <taxon>Listeria</taxon>
    </lineage>
</organism>
<protein>
    <submittedName>
        <fullName evidence="1">Uncharacterized protein</fullName>
    </submittedName>
</protein>
<evidence type="ECO:0000313" key="1">
    <source>
        <dbReference type="EMBL" id="EUJ18933.1"/>
    </source>
</evidence>
<dbReference type="STRING" id="1265818.MAQA_07533"/>
<keyword evidence="2" id="KW-1185">Reference proteome</keyword>
<gene>
    <name evidence="1" type="ORF">MAQA_07533</name>
</gene>
<name>W7BGR9_9LIST</name>
<dbReference type="AlphaFoldDB" id="W7BGR9"/>